<evidence type="ECO:0000256" key="6">
    <source>
        <dbReference type="ARBA" id="ARBA00022729"/>
    </source>
</evidence>
<evidence type="ECO:0000259" key="10">
    <source>
        <dbReference type="Pfam" id="PF13953"/>
    </source>
</evidence>
<dbReference type="Gene3D" id="3.10.20.410">
    <property type="match status" value="1"/>
</dbReference>
<dbReference type="Gene3D" id="2.60.40.3110">
    <property type="match status" value="1"/>
</dbReference>
<keyword evidence="8 9" id="KW-0998">Cell outer membrane</keyword>
<evidence type="ECO:0000313" key="12">
    <source>
        <dbReference type="EMBL" id="SDO01394.1"/>
    </source>
</evidence>
<feature type="domain" description="PapC N-terminal" evidence="11">
    <location>
        <begin position="25"/>
        <end position="172"/>
    </location>
</feature>
<dbReference type="GO" id="GO:0009297">
    <property type="term" value="P:pilus assembly"/>
    <property type="evidence" value="ECO:0007669"/>
    <property type="project" value="InterPro"/>
</dbReference>
<dbReference type="InterPro" id="IPR037224">
    <property type="entry name" value="PapC_N_sf"/>
</dbReference>
<dbReference type="PROSITE" id="PS01151">
    <property type="entry name" value="FIMBRIAL_USHER"/>
    <property type="match status" value="1"/>
</dbReference>
<dbReference type="STRING" id="198616.SAMN05216193_10739"/>
<evidence type="ECO:0000313" key="13">
    <source>
        <dbReference type="Proteomes" id="UP000242957"/>
    </source>
</evidence>
<keyword evidence="13" id="KW-1185">Reference proteome</keyword>
<keyword evidence="3 9" id="KW-0813">Transport</keyword>
<comment type="subcellular location">
    <subcellularLocation>
        <location evidence="1 9">Cell outer membrane</location>
        <topology evidence="1 9">Multi-pass membrane protein</topology>
    </subcellularLocation>
</comment>
<evidence type="ECO:0000256" key="5">
    <source>
        <dbReference type="ARBA" id="ARBA00022692"/>
    </source>
</evidence>
<dbReference type="Pfam" id="PF13954">
    <property type="entry name" value="PapC_N"/>
    <property type="match status" value="1"/>
</dbReference>
<reference evidence="13" key="1">
    <citation type="submission" date="2016-10" db="EMBL/GenBank/DDBJ databases">
        <authorList>
            <person name="Varghese N."/>
            <person name="Submissions S."/>
        </authorList>
    </citation>
    <scope>NUCLEOTIDE SEQUENCE [LARGE SCALE GENOMIC DNA]</scope>
    <source>
        <strain evidence="13">JCM 21621</strain>
    </source>
</reference>
<keyword evidence="4" id="KW-1134">Transmembrane beta strand</keyword>
<dbReference type="InterPro" id="IPR018030">
    <property type="entry name" value="Fimbrial_membr_usher_CS"/>
</dbReference>
<dbReference type="Proteomes" id="UP000242957">
    <property type="component" value="Unassembled WGS sequence"/>
</dbReference>
<dbReference type="EMBL" id="FNIJ01000007">
    <property type="protein sequence ID" value="SDO01394.1"/>
    <property type="molecule type" value="Genomic_DNA"/>
</dbReference>
<dbReference type="FunFam" id="2.60.40.3110:FF:000001">
    <property type="entry name" value="Putative fimbrial outer membrane usher"/>
    <property type="match status" value="1"/>
</dbReference>
<keyword evidence="7 9" id="KW-0472">Membrane</keyword>
<protein>
    <submittedName>
        <fullName evidence="12">Outer membrane usher protein</fullName>
    </submittedName>
</protein>
<dbReference type="InterPro" id="IPR000015">
    <property type="entry name" value="Fimb_usher"/>
</dbReference>
<dbReference type="InterPro" id="IPR025949">
    <property type="entry name" value="PapC-like_C"/>
</dbReference>
<accession>A0A1H0G3I5</accession>
<dbReference type="InterPro" id="IPR043142">
    <property type="entry name" value="PapC-like_C_sf"/>
</dbReference>
<evidence type="ECO:0000256" key="4">
    <source>
        <dbReference type="ARBA" id="ARBA00022452"/>
    </source>
</evidence>
<dbReference type="InterPro" id="IPR025885">
    <property type="entry name" value="PapC_N"/>
</dbReference>
<sequence>MLGMLSAVGLCAEALGDVSNQFAAFNPSFFGNGEGDTSVDLSRFENGNPVDPGNYRLDVYVNGNWIGRQDVRVVSGEGKNAAPGYCFKRSQLRAMGVDFTKLPEGSQGNGTEPECLDLQQTVPGSTLDVDMSEQRANISVPQAYAGRRARGYVDPGEWDGGVTAGFLSYNANVFRTDSSDGADSTQYYTGLNAGLNLSDWRLRYNGSYNRSQTQGAPSTSNYDSLNAYAQRDITALKSQLTLGEYYSPSDLFDSVPYTGVQLGSDDRMRPDSQNGFAPTIRGVADTNARVTVKQGENTLYETTVAPGPFVIDDLYNTGYAGDLTVVVTESDGRVKSFLVPYASVSQLVRPGVSRYNITAGQYRDDNLHDAPNFLQGTYQYGVSNLMTAYAGGIVAENYLSGLGGLAFSTPFGALAADVTHSQASGLPDTIDTSSSMSGQSYRLTYSKLLDATSTNFTVAAYRFSSEGFLSLQDYAWLSDSDDLNYQIYRQRNRFQLSVTQPLGEYGSFYFTGSKQNYWNRSQADTTFQAGYNTGFSWGSLGLSASRTRNEDGNFDSTYMVTVNLPIGAASSSPMYLSTTASYSDSRNNNLQTNLGGTLGEQHQLSYNLYASSLKNDGDRSGSEGLSATYNAPMAAFSASASNGDGYRQASFGARGSLVAHPGGVNFTQDQGETMAIVEAKGAGGAKVLNNVGAKVADNGYAVVSGLMPYRQNDVEIDPKGISQDVELEVTSQSVAPRFGSIVLLKYPTVTGRPLLFQVTRDDGIAIPLGAEVLDADGKSLSMVGQGGQVFLRGIKDQGRLLIRWGEGDGQSCRVGYSVPSEPEKGAAVQKVVVRCQVVTRGGALALSGT</sequence>
<dbReference type="AlphaFoldDB" id="A0A1H0G3I5"/>
<evidence type="ECO:0000259" key="11">
    <source>
        <dbReference type="Pfam" id="PF13954"/>
    </source>
</evidence>
<keyword evidence="6" id="KW-0732">Signal</keyword>
<dbReference type="Pfam" id="PF13953">
    <property type="entry name" value="PapC_C"/>
    <property type="match status" value="1"/>
</dbReference>
<dbReference type="InterPro" id="IPR042186">
    <property type="entry name" value="FimD_plug_dom"/>
</dbReference>
<evidence type="ECO:0000256" key="2">
    <source>
        <dbReference type="ARBA" id="ARBA00008064"/>
    </source>
</evidence>
<dbReference type="PANTHER" id="PTHR30451:SF20">
    <property type="entry name" value="FIMBRIAE USHER"/>
    <property type="match status" value="1"/>
</dbReference>
<dbReference type="GO" id="GO:0015473">
    <property type="term" value="F:fimbrial usher porin activity"/>
    <property type="evidence" value="ECO:0007669"/>
    <property type="project" value="InterPro"/>
</dbReference>
<dbReference type="Gene3D" id="2.60.40.2610">
    <property type="entry name" value="Outer membrane usher protein FimD, plug domain"/>
    <property type="match status" value="1"/>
</dbReference>
<dbReference type="Gene3D" id="2.60.40.2070">
    <property type="match status" value="1"/>
</dbReference>
<evidence type="ECO:0000256" key="9">
    <source>
        <dbReference type="RuleBase" id="RU003884"/>
    </source>
</evidence>
<evidence type="ECO:0000256" key="7">
    <source>
        <dbReference type="ARBA" id="ARBA00023136"/>
    </source>
</evidence>
<dbReference type="GO" id="GO:0009279">
    <property type="term" value="C:cell outer membrane"/>
    <property type="evidence" value="ECO:0007669"/>
    <property type="project" value="UniProtKB-SubCell"/>
</dbReference>
<evidence type="ECO:0000256" key="1">
    <source>
        <dbReference type="ARBA" id="ARBA00004571"/>
    </source>
</evidence>
<evidence type="ECO:0000256" key="8">
    <source>
        <dbReference type="ARBA" id="ARBA00023237"/>
    </source>
</evidence>
<dbReference type="PANTHER" id="PTHR30451">
    <property type="entry name" value="OUTER MEMBRANE USHER PROTEIN"/>
    <property type="match status" value="1"/>
</dbReference>
<feature type="domain" description="PapC-like C-terminal" evidence="10">
    <location>
        <begin position="755"/>
        <end position="819"/>
    </location>
</feature>
<proteinExistence type="inferred from homology"/>
<dbReference type="SUPFAM" id="SSF141729">
    <property type="entry name" value="FimD N-terminal domain-like"/>
    <property type="match status" value="1"/>
</dbReference>
<evidence type="ECO:0000256" key="3">
    <source>
        <dbReference type="ARBA" id="ARBA00022448"/>
    </source>
</evidence>
<keyword evidence="9" id="KW-1029">Fimbrium biogenesis</keyword>
<keyword evidence="5 9" id="KW-0812">Transmembrane</keyword>
<name>A0A1H0G3I5_9PSED</name>
<dbReference type="Pfam" id="PF00577">
    <property type="entry name" value="Usher"/>
    <property type="match status" value="1"/>
</dbReference>
<gene>
    <name evidence="12" type="ORF">SAMN05216193_10739</name>
</gene>
<organism evidence="12 13">
    <name type="scientific">Pseudomonas jinjuensis</name>
    <dbReference type="NCBI Taxonomy" id="198616"/>
    <lineage>
        <taxon>Bacteria</taxon>
        <taxon>Pseudomonadati</taxon>
        <taxon>Pseudomonadota</taxon>
        <taxon>Gammaproteobacteria</taxon>
        <taxon>Pseudomonadales</taxon>
        <taxon>Pseudomonadaceae</taxon>
        <taxon>Pseudomonas</taxon>
    </lineage>
</organism>
<comment type="similarity">
    <text evidence="2 9">Belongs to the fimbrial export usher family.</text>
</comment>